<dbReference type="EMBL" id="LGTO01000007">
    <property type="protein sequence ID" value="KNE19139.1"/>
    <property type="molecule type" value="Genomic_DNA"/>
</dbReference>
<dbReference type="RefSeq" id="WP_050351646.1">
    <property type="nucleotide sequence ID" value="NZ_BOSN01000006.1"/>
</dbReference>
<dbReference type="Proteomes" id="UP000036780">
    <property type="component" value="Unassembled WGS sequence"/>
</dbReference>
<name>A0A0L0QKV5_VIRPA</name>
<proteinExistence type="predicted"/>
<dbReference type="AlphaFoldDB" id="A0A0L0QKV5"/>
<dbReference type="Pfam" id="PF01661">
    <property type="entry name" value="Macro"/>
    <property type="match status" value="1"/>
</dbReference>
<dbReference type="InterPro" id="IPR002589">
    <property type="entry name" value="Macro_dom"/>
</dbReference>
<evidence type="ECO:0000313" key="1">
    <source>
        <dbReference type="EMBL" id="KNE19139.1"/>
    </source>
</evidence>
<dbReference type="PATRIC" id="fig|1473.5.peg.807"/>
<dbReference type="OrthoDB" id="6194521at2"/>
<reference evidence="2" key="1">
    <citation type="submission" date="2015-07" db="EMBL/GenBank/DDBJ databases">
        <title>Fjat-10053 dsm26.</title>
        <authorList>
            <person name="Liu B."/>
            <person name="Wang J."/>
            <person name="Zhu Y."/>
            <person name="Liu G."/>
            <person name="Chen Q."/>
            <person name="Chen Z."/>
            <person name="Lan J."/>
            <person name="Che J."/>
            <person name="Ge C."/>
            <person name="Shi H."/>
            <person name="Pan Z."/>
            <person name="Liu X."/>
        </authorList>
    </citation>
    <scope>NUCLEOTIDE SEQUENCE [LARGE SCALE GENOMIC DNA]</scope>
    <source>
        <strain evidence="2">DSM 26</strain>
    </source>
</reference>
<comment type="caution">
    <text evidence="1">The sequence shown here is derived from an EMBL/GenBank/DDBJ whole genome shotgun (WGS) entry which is preliminary data.</text>
</comment>
<dbReference type="SUPFAM" id="SSF52949">
    <property type="entry name" value="Macro domain-like"/>
    <property type="match status" value="1"/>
</dbReference>
<dbReference type="PROSITE" id="PS51154">
    <property type="entry name" value="MACRO"/>
    <property type="match status" value="1"/>
</dbReference>
<organism evidence="1 2">
    <name type="scientific">Virgibacillus pantothenticus</name>
    <dbReference type="NCBI Taxonomy" id="1473"/>
    <lineage>
        <taxon>Bacteria</taxon>
        <taxon>Bacillati</taxon>
        <taxon>Bacillota</taxon>
        <taxon>Bacilli</taxon>
        <taxon>Bacillales</taxon>
        <taxon>Bacillaceae</taxon>
        <taxon>Virgibacillus</taxon>
    </lineage>
</organism>
<dbReference type="CDD" id="cd02908">
    <property type="entry name" value="Macro_OAADPr_deacetylase"/>
    <property type="match status" value="1"/>
</dbReference>
<keyword evidence="2" id="KW-1185">Reference proteome</keyword>
<gene>
    <name evidence="1" type="ORF">AFK71_11360</name>
</gene>
<dbReference type="PANTHER" id="PTHR11106:SF27">
    <property type="entry name" value="MACRO DOMAIN-CONTAINING PROTEIN"/>
    <property type="match status" value="1"/>
</dbReference>
<evidence type="ECO:0000313" key="2">
    <source>
        <dbReference type="Proteomes" id="UP000036780"/>
    </source>
</evidence>
<dbReference type="InterPro" id="IPR043472">
    <property type="entry name" value="Macro_dom-like"/>
</dbReference>
<dbReference type="SMART" id="SM00506">
    <property type="entry name" value="A1pp"/>
    <property type="match status" value="1"/>
</dbReference>
<dbReference type="Gene3D" id="3.40.220.10">
    <property type="entry name" value="Leucine Aminopeptidase, subunit E, domain 1"/>
    <property type="match status" value="1"/>
</dbReference>
<sequence length="186" mass="20340">MQITIGENTLELLIGDITKQATDAIVNAANGSLMGGGGVDGAIHKAAGQELLQACRRLRKEQLNEEPLGTGEAVITPGFKLPASYVIHTVGPIWNTHNPIQDIQLADCYQNSFKLAKEYKLTSISFPSISTGVYRFPIERAAKIAMRTITNYLQTVDFGQVRMVLFSETDFTVYKSALRNIICSSS</sequence>
<accession>A0A0L0QKV5</accession>
<protein>
    <submittedName>
        <fullName evidence="1">Appr-1-p processing protein</fullName>
    </submittedName>
</protein>
<dbReference type="PANTHER" id="PTHR11106">
    <property type="entry name" value="GANGLIOSIDE INDUCED DIFFERENTIATION ASSOCIATED PROTEIN 2-RELATED"/>
    <property type="match status" value="1"/>
</dbReference>
<dbReference type="GeneID" id="66872174"/>
<dbReference type="NCBIfam" id="NF001664">
    <property type="entry name" value="PRK00431.1-6"/>
    <property type="match status" value="1"/>
</dbReference>